<dbReference type="EMBL" id="LS974617">
    <property type="protein sequence ID" value="CAG7887844.1"/>
    <property type="molecule type" value="Genomic_DNA"/>
</dbReference>
<dbReference type="CDD" id="cd10910">
    <property type="entry name" value="PIN_limkain_b1_N_like"/>
    <property type="match status" value="1"/>
</dbReference>
<protein>
    <recommendedName>
        <fullName evidence="1">NYN domain-containing protein</fullName>
    </recommendedName>
</protein>
<proteinExistence type="predicted"/>
<dbReference type="InterPro" id="IPR024768">
    <property type="entry name" value="Marf1"/>
</dbReference>
<dbReference type="PANTHER" id="PTHR14379">
    <property type="entry name" value="LIMKAIN B LKAP"/>
    <property type="match status" value="1"/>
</dbReference>
<dbReference type="Gramene" id="A01p19200.2_BraZ1">
    <property type="protein sequence ID" value="A01p19200.2_BraZ1.CDS"/>
    <property type="gene ID" value="A01g19200.2_BraZ1"/>
</dbReference>
<evidence type="ECO:0000313" key="3">
    <source>
        <dbReference type="Proteomes" id="UP000694005"/>
    </source>
</evidence>
<dbReference type="Proteomes" id="UP000694005">
    <property type="component" value="Chromosome A01"/>
</dbReference>
<dbReference type="InterPro" id="IPR021139">
    <property type="entry name" value="NYN"/>
</dbReference>
<feature type="domain" description="NYN" evidence="1">
    <location>
        <begin position="291"/>
        <end position="358"/>
    </location>
</feature>
<dbReference type="GO" id="GO:0004540">
    <property type="term" value="F:RNA nuclease activity"/>
    <property type="evidence" value="ECO:0007669"/>
    <property type="project" value="InterPro"/>
</dbReference>
<dbReference type="InterPro" id="IPR011990">
    <property type="entry name" value="TPR-like_helical_dom_sf"/>
</dbReference>
<accession>A0A8D9GWW5</accession>
<dbReference type="AlphaFoldDB" id="A0A8D9GWW5"/>
<dbReference type="GO" id="GO:0005777">
    <property type="term" value="C:peroxisome"/>
    <property type="evidence" value="ECO:0007669"/>
    <property type="project" value="InterPro"/>
</dbReference>
<organism evidence="2 3">
    <name type="scientific">Brassica campestris</name>
    <name type="common">Field mustard</name>
    <dbReference type="NCBI Taxonomy" id="3711"/>
    <lineage>
        <taxon>Eukaryota</taxon>
        <taxon>Viridiplantae</taxon>
        <taxon>Streptophyta</taxon>
        <taxon>Embryophyta</taxon>
        <taxon>Tracheophyta</taxon>
        <taxon>Spermatophyta</taxon>
        <taxon>Magnoliopsida</taxon>
        <taxon>eudicotyledons</taxon>
        <taxon>Gunneridae</taxon>
        <taxon>Pentapetalae</taxon>
        <taxon>rosids</taxon>
        <taxon>malvids</taxon>
        <taxon>Brassicales</taxon>
        <taxon>Brassicaceae</taxon>
        <taxon>Brassiceae</taxon>
        <taxon>Brassica</taxon>
    </lineage>
</organism>
<dbReference type="PANTHER" id="PTHR14379:SF32">
    <property type="entry name" value="C2H2-TYPE DOMAIN-CONTAINING PROTEIN"/>
    <property type="match status" value="1"/>
</dbReference>
<dbReference type="GO" id="GO:0010468">
    <property type="term" value="P:regulation of gene expression"/>
    <property type="evidence" value="ECO:0007669"/>
    <property type="project" value="InterPro"/>
</dbReference>
<name>A0A8D9GWW5_BRACM</name>
<sequence>MKPSQRSSNRIIDQLAAAMIQNRPFDAVLASSTVASPWTHQLVSNILRSIPRFFFMSPRSIGRQKGFRHRSPLKQRNLREESARRRLEVLVLGPGAYIDPKKVSLGLHKATEFFFWIETQFGFEHNEITCREMSCLFAKGNDFKGLWDFLRQVSRRENGGSVVTTSSITCLMKCLGEEGFVKEALATFYRMKKLFRTLQKQQQHLAPDPKISVIDVASAWIFDWLNTGSGFEKDEFVLDHLRKTFEYRNKAFIAVSFSNSDSNWEEVVKEKEKKMMKNVNKATPVYATSETLVWWDMDSCPLPNGYDPSRLGPRIDTELKNLGYNGPLTIIAVGNLDGIPYEFLKVLSSNGFAIKHSGQDIHGDMREYFISRSRLCQPPPVTIMIISGVPLLLESVTREIYVRPDCGYNLLLAYPPHSEPKQPHPSSFVRFGGEWLWDRASLLKGSSNEEKRRLDKGSVIPFSCGLCYFFCPSFEDFTSHLQSAKHARKVEVDNGGRDTRFKLALKELEAAKLSEASFFLPYLDQLRSKQSCFNRIYKRCTTLKTQSKAKMSKFQKVVSSPPNNSTSNTKKASFSYFTTKTI</sequence>
<dbReference type="Pfam" id="PF01936">
    <property type="entry name" value="NYN"/>
    <property type="match status" value="1"/>
</dbReference>
<evidence type="ECO:0000259" key="1">
    <source>
        <dbReference type="Pfam" id="PF01936"/>
    </source>
</evidence>
<reference evidence="2 3" key="1">
    <citation type="submission" date="2021-07" db="EMBL/GenBank/DDBJ databases">
        <authorList>
            <consortium name="Genoscope - CEA"/>
            <person name="William W."/>
        </authorList>
    </citation>
    <scope>NUCLEOTIDE SEQUENCE [LARGE SCALE GENOMIC DNA]</scope>
</reference>
<evidence type="ECO:0000313" key="2">
    <source>
        <dbReference type="EMBL" id="CAG7887844.1"/>
    </source>
</evidence>
<gene>
    <name evidence="2" type="ORF">BRAPAZ1V2_A01P19200.2</name>
</gene>
<dbReference type="Gene3D" id="1.25.40.10">
    <property type="entry name" value="Tetratricopeptide repeat domain"/>
    <property type="match status" value="1"/>
</dbReference>